<gene>
    <name evidence="2" type="ORF">LTSESEN_2351</name>
</gene>
<dbReference type="GO" id="GO:0005524">
    <property type="term" value="F:ATP binding"/>
    <property type="evidence" value="ECO:0007669"/>
    <property type="project" value="InterPro"/>
</dbReference>
<feature type="non-terminal residue" evidence="2">
    <location>
        <position position="1"/>
    </location>
</feature>
<feature type="domain" description="ABC transporter" evidence="1">
    <location>
        <begin position="1"/>
        <end position="88"/>
    </location>
</feature>
<proteinExistence type="predicted"/>
<dbReference type="SUPFAM" id="SSF52540">
    <property type="entry name" value="P-loop containing nucleoside triphosphate hydrolases"/>
    <property type="match status" value="1"/>
</dbReference>
<reference evidence="2 3" key="1">
    <citation type="journal article" date="2011" name="BMC Genomics">
        <title>Genome sequencing reveals diversification of virulence factor content and possible host adaptation in distinct subpopulations of Salmonella enterica.</title>
        <authorList>
            <person name="den Bakker H.C."/>
            <person name="Moreno Switt A.I."/>
            <person name="Govoni G."/>
            <person name="Cummings C.A."/>
            <person name="Ranieri M.L."/>
            <person name="Degoricija L."/>
            <person name="Hoelzer K."/>
            <person name="Rodriguez-Rivera L.D."/>
            <person name="Brown S."/>
            <person name="Bolchacova E."/>
            <person name="Furtado M.R."/>
            <person name="Wiedmann M."/>
        </authorList>
    </citation>
    <scope>NUCLEOTIDE SEQUENCE [LARGE SCALE GENOMIC DNA]</scope>
    <source>
        <strain evidence="2 3">A4-543</strain>
    </source>
</reference>
<evidence type="ECO:0000313" key="2">
    <source>
        <dbReference type="EMBL" id="EHC89337.1"/>
    </source>
</evidence>
<dbReference type="EMBL" id="AFCU01000769">
    <property type="protein sequence ID" value="EHC89337.1"/>
    <property type="molecule type" value="Genomic_DNA"/>
</dbReference>
<name>G5QZJ4_SALSE</name>
<evidence type="ECO:0000313" key="3">
    <source>
        <dbReference type="Proteomes" id="UP000005065"/>
    </source>
</evidence>
<dbReference type="PATRIC" id="fig|913082.3.peg.1817"/>
<dbReference type="Gene3D" id="3.40.50.300">
    <property type="entry name" value="P-loop containing nucleotide triphosphate hydrolases"/>
    <property type="match status" value="1"/>
</dbReference>
<comment type="caution">
    <text evidence="2">The sequence shown here is derived from an EMBL/GenBank/DDBJ whole genome shotgun (WGS) entry which is preliminary data.</text>
</comment>
<protein>
    <submittedName>
        <fullName evidence="2">Putative ABC-type multidrug transport system</fullName>
    </submittedName>
</protein>
<dbReference type="Proteomes" id="UP000005065">
    <property type="component" value="Unassembled WGS sequence"/>
</dbReference>
<dbReference type="PANTHER" id="PTHR43038">
    <property type="entry name" value="ATP-BINDING CASSETTE, SUB-FAMILY H, MEMBER 1"/>
    <property type="match status" value="1"/>
</dbReference>
<accession>G5QZJ4</accession>
<sequence>GQAWLFGQPVDPNDIDTRRRVGYMSQAFSLYNELTVRQNLELHARLFHIPPAEIPARVAQIIERFMLTEVEDTLPASLPLGIRQRLSLGG</sequence>
<organism evidence="2 3">
    <name type="scientific">Salmonella enterica subsp. enterica serovar Senftenberg str. A4-543</name>
    <dbReference type="NCBI Taxonomy" id="913082"/>
    <lineage>
        <taxon>Bacteria</taxon>
        <taxon>Pseudomonadati</taxon>
        <taxon>Pseudomonadota</taxon>
        <taxon>Gammaproteobacteria</taxon>
        <taxon>Enterobacterales</taxon>
        <taxon>Enterobacteriaceae</taxon>
        <taxon>Salmonella</taxon>
    </lineage>
</organism>
<dbReference type="InterPro" id="IPR027417">
    <property type="entry name" value="P-loop_NTPase"/>
</dbReference>
<dbReference type="BioCyc" id="SENT913082:G120J-5500-MONOMER"/>
<dbReference type="PANTHER" id="PTHR43038:SF4">
    <property type="entry name" value="RIBOSOME-ASSOCIATED ATPASE"/>
    <property type="match status" value="1"/>
</dbReference>
<dbReference type="InterPro" id="IPR003439">
    <property type="entry name" value="ABC_transporter-like_ATP-bd"/>
</dbReference>
<dbReference type="Pfam" id="PF00005">
    <property type="entry name" value="ABC_tran"/>
    <property type="match status" value="1"/>
</dbReference>
<dbReference type="AlphaFoldDB" id="G5QZJ4"/>
<dbReference type="GO" id="GO:0016887">
    <property type="term" value="F:ATP hydrolysis activity"/>
    <property type="evidence" value="ECO:0007669"/>
    <property type="project" value="InterPro"/>
</dbReference>
<evidence type="ECO:0000259" key="1">
    <source>
        <dbReference type="Pfam" id="PF00005"/>
    </source>
</evidence>